<evidence type="ECO:0000256" key="1">
    <source>
        <dbReference type="ARBA" id="ARBA00010790"/>
    </source>
</evidence>
<dbReference type="PANTHER" id="PTHR47190">
    <property type="entry name" value="DEHYDROGENASE, PUTATIVE-RELATED"/>
    <property type="match status" value="1"/>
</dbReference>
<dbReference type="RefSeq" id="XP_036531292.1">
    <property type="nucleotide sequence ID" value="XM_036678120.1"/>
</dbReference>
<evidence type="ECO:0000256" key="3">
    <source>
        <dbReference type="SAM" id="SignalP"/>
    </source>
</evidence>
<feature type="binding site" evidence="2">
    <location>
        <position position="113"/>
    </location>
    <ligand>
        <name>FAD</name>
        <dbReference type="ChEBI" id="CHEBI:57692"/>
    </ligand>
</feature>
<dbReference type="InterPro" id="IPR036188">
    <property type="entry name" value="FAD/NAD-bd_sf"/>
</dbReference>
<evidence type="ECO:0000313" key="5">
    <source>
        <dbReference type="EMBL" id="KAF5583009.1"/>
    </source>
</evidence>
<keyword evidence="6" id="KW-1185">Reference proteome</keyword>
<dbReference type="InterPro" id="IPR012132">
    <property type="entry name" value="GMC_OxRdtase"/>
</dbReference>
<evidence type="ECO:0000259" key="4">
    <source>
        <dbReference type="PROSITE" id="PS00624"/>
    </source>
</evidence>
<dbReference type="EMBL" id="JAAOAV010000321">
    <property type="protein sequence ID" value="KAF5583009.1"/>
    <property type="molecule type" value="Genomic_DNA"/>
</dbReference>
<dbReference type="GeneID" id="59312838"/>
<organism evidence="5 6">
    <name type="scientific">Gibberella subglutinans</name>
    <name type="common">Fusarium subglutinans</name>
    <dbReference type="NCBI Taxonomy" id="42677"/>
    <lineage>
        <taxon>Eukaryota</taxon>
        <taxon>Fungi</taxon>
        <taxon>Dikarya</taxon>
        <taxon>Ascomycota</taxon>
        <taxon>Pezizomycotina</taxon>
        <taxon>Sordariomycetes</taxon>
        <taxon>Hypocreomycetidae</taxon>
        <taxon>Hypocreales</taxon>
        <taxon>Nectriaceae</taxon>
        <taxon>Fusarium</taxon>
        <taxon>Fusarium fujikuroi species complex</taxon>
    </lineage>
</organism>
<dbReference type="InterPro" id="IPR000172">
    <property type="entry name" value="GMC_OxRdtase_N"/>
</dbReference>
<keyword evidence="3" id="KW-0732">Signal</keyword>
<gene>
    <name evidence="5" type="ORF">FSUBG_13249</name>
</gene>
<dbReference type="Proteomes" id="UP000547976">
    <property type="component" value="Unassembled WGS sequence"/>
</dbReference>
<keyword evidence="2" id="KW-0285">Flavoprotein</keyword>
<dbReference type="Pfam" id="PF05199">
    <property type="entry name" value="GMC_oxred_C"/>
    <property type="match status" value="1"/>
</dbReference>
<feature type="binding site" evidence="2">
    <location>
        <position position="240"/>
    </location>
    <ligand>
        <name>FAD</name>
        <dbReference type="ChEBI" id="CHEBI:57692"/>
    </ligand>
</feature>
<evidence type="ECO:0000313" key="6">
    <source>
        <dbReference type="Proteomes" id="UP000547976"/>
    </source>
</evidence>
<feature type="chain" id="PRO_5034380730" evidence="3">
    <location>
        <begin position="24"/>
        <end position="604"/>
    </location>
</feature>
<feature type="binding site" evidence="2">
    <location>
        <begin position="121"/>
        <end position="124"/>
    </location>
    <ligand>
        <name>FAD</name>
        <dbReference type="ChEBI" id="CHEBI:57692"/>
    </ligand>
</feature>
<keyword evidence="2" id="KW-0274">FAD</keyword>
<dbReference type="Gene3D" id="3.30.410.10">
    <property type="entry name" value="Cholesterol Oxidase, domain 2"/>
    <property type="match status" value="1"/>
</dbReference>
<dbReference type="GO" id="GO:0016614">
    <property type="term" value="F:oxidoreductase activity, acting on CH-OH group of donors"/>
    <property type="evidence" value="ECO:0007669"/>
    <property type="project" value="InterPro"/>
</dbReference>
<dbReference type="Pfam" id="PF00732">
    <property type="entry name" value="GMC_oxred_N"/>
    <property type="match status" value="1"/>
</dbReference>
<comment type="caution">
    <text evidence="5">The sequence shown here is derived from an EMBL/GenBank/DDBJ whole genome shotgun (WGS) entry which is preliminary data.</text>
</comment>
<dbReference type="AlphaFoldDB" id="A0A8H5L1F7"/>
<dbReference type="SUPFAM" id="SSF51905">
    <property type="entry name" value="FAD/NAD(P)-binding domain"/>
    <property type="match status" value="1"/>
</dbReference>
<reference evidence="5 6" key="1">
    <citation type="submission" date="2020-05" db="EMBL/GenBank/DDBJ databases">
        <title>Identification and distribution of gene clusters putatively required for synthesis of sphingolipid metabolism inhibitors in phylogenetically diverse species of the filamentous fungus Fusarium.</title>
        <authorList>
            <person name="Kim H.-S."/>
            <person name="Busman M."/>
            <person name="Brown D.W."/>
            <person name="Divon H."/>
            <person name="Uhlig S."/>
            <person name="Proctor R.H."/>
        </authorList>
    </citation>
    <scope>NUCLEOTIDE SEQUENCE [LARGE SCALE GENOMIC DNA]</scope>
    <source>
        <strain evidence="5 6">NRRL 66333</strain>
    </source>
</reference>
<comment type="cofactor">
    <cofactor evidence="2">
        <name>FAD</name>
        <dbReference type="ChEBI" id="CHEBI:57692"/>
    </cofactor>
</comment>
<proteinExistence type="inferred from homology"/>
<dbReference type="InterPro" id="IPR007867">
    <property type="entry name" value="GMC_OxRtase_C"/>
</dbReference>
<dbReference type="Gene3D" id="3.50.50.60">
    <property type="entry name" value="FAD/NAD(P)-binding domain"/>
    <property type="match status" value="1"/>
</dbReference>
<dbReference type="GO" id="GO:0050660">
    <property type="term" value="F:flavin adenine dinucleotide binding"/>
    <property type="evidence" value="ECO:0007669"/>
    <property type="project" value="InterPro"/>
</dbReference>
<dbReference type="OrthoDB" id="413885at2759"/>
<dbReference type="PIRSF" id="PIRSF000137">
    <property type="entry name" value="Alcohol_oxidase"/>
    <property type="match status" value="1"/>
</dbReference>
<evidence type="ECO:0000256" key="2">
    <source>
        <dbReference type="PIRSR" id="PIRSR000137-2"/>
    </source>
</evidence>
<protein>
    <submittedName>
        <fullName evidence="5">Cellobiose dehydrogenase</fullName>
    </submittedName>
</protein>
<feature type="signal peptide" evidence="3">
    <location>
        <begin position="1"/>
        <end position="23"/>
    </location>
</feature>
<dbReference type="PROSITE" id="PS00624">
    <property type="entry name" value="GMC_OXRED_2"/>
    <property type="match status" value="1"/>
</dbReference>
<comment type="similarity">
    <text evidence="1">Belongs to the GMC oxidoreductase family.</text>
</comment>
<dbReference type="InterPro" id="IPR053208">
    <property type="entry name" value="GMC_Oxidoreductase_CD"/>
</dbReference>
<dbReference type="SUPFAM" id="SSF54373">
    <property type="entry name" value="FAD-linked reductases, C-terminal domain"/>
    <property type="match status" value="1"/>
</dbReference>
<name>A0A8H5L1F7_GIBSU</name>
<accession>A0A8H5L1F7</accession>
<sequence>MRFSSLSGVSALTLAALTAPASCKTADSTYDYIVVGGGPAGLITAERLSEANKKVLLLERGHGPTVATGSNHTLSWNSSLTPIDVPGLSSAVGGLDLWNEYMCDDTAALAACVLGGGVTVNYMVFVHPPARDFDDKWPKGWKWNDVAPAADRLYARNQGTLVPSINNERYDQGLYNTLSGFFDKLGWKSVDMIKQPNEKHEVYSWPSWNVKNALRAGPVRTYLPLAQKRNNFTLRMNSKVIRVVRSGSRATGVEVETTVGKKEIVKLSKNGRVVLSAGALTTPRLLFNSGIGPKKQILTAKKTGVTLPAERNWISLPVGENLMDHPIFTFTVKTGGAWGMLDTDSVLNGTDTKNIDLYEKKSSGILTQGRHRMIFFSSNKGSDGVTRYFQGSCAAGGDGIASIKVYMTHGLTSTGVLGMTEEGKTVIEKSPYLQTDGDVGAAKAFVQDMVNKITDPSSGFVLQKETNTTAIINAVTSGNHYAGTTKMGTDDGTDDGRKGGSSVVDTNAKVYGMDNLFVSDAGIHPDLPTGNIQTIVMVAAEAAVAKILAYTFDHLDADLSDFDHDVNSLRSWRESLRKGTPTLNFAIVDDMANPYLLKPFGPFN</sequence>
<dbReference type="PANTHER" id="PTHR47190:SF4">
    <property type="entry name" value="DEHYDROGENASE, PUTATIVE-RELATED"/>
    <property type="match status" value="1"/>
</dbReference>
<feature type="domain" description="Glucose-methanol-choline oxidoreductase N-terminal" evidence="4">
    <location>
        <begin position="278"/>
        <end position="292"/>
    </location>
</feature>